<protein>
    <submittedName>
        <fullName evidence="1">Uncharacterized protein</fullName>
    </submittedName>
</protein>
<name>A0A4Y2E1M3_ARAVE</name>
<comment type="caution">
    <text evidence="1">The sequence shown here is derived from an EMBL/GenBank/DDBJ whole genome shotgun (WGS) entry which is preliminary data.</text>
</comment>
<reference evidence="1 2" key="1">
    <citation type="journal article" date="2019" name="Sci. Rep.">
        <title>Orb-weaving spider Araneus ventricosus genome elucidates the spidroin gene catalogue.</title>
        <authorList>
            <person name="Kono N."/>
            <person name="Nakamura H."/>
            <person name="Ohtoshi R."/>
            <person name="Moran D.A.P."/>
            <person name="Shinohara A."/>
            <person name="Yoshida Y."/>
            <person name="Fujiwara M."/>
            <person name="Mori M."/>
            <person name="Tomita M."/>
            <person name="Arakawa K."/>
        </authorList>
    </citation>
    <scope>NUCLEOTIDE SEQUENCE [LARGE SCALE GENOMIC DNA]</scope>
</reference>
<gene>
    <name evidence="1" type="ORF">AVEN_183977_1</name>
</gene>
<dbReference type="AlphaFoldDB" id="A0A4Y2E1M3"/>
<sequence>MTYIKPKLYGTRFQIPTHRIFKKNTTPVFFLKEALNADTMKMPQTTWECGLGFCGIPNLHRADVSCYTKKLTKFLTKQEFEHYAANGSRISTYGTMKLELLFGLRRSFVWKCLVTDFSDPIIAADFLERFELLVRR</sequence>
<dbReference type="EMBL" id="BGPR01000481">
    <property type="protein sequence ID" value="GBM22547.1"/>
    <property type="molecule type" value="Genomic_DNA"/>
</dbReference>
<keyword evidence="2" id="KW-1185">Reference proteome</keyword>
<accession>A0A4Y2E1M3</accession>
<proteinExistence type="predicted"/>
<evidence type="ECO:0000313" key="1">
    <source>
        <dbReference type="EMBL" id="GBM22547.1"/>
    </source>
</evidence>
<dbReference type="OrthoDB" id="6932368at2759"/>
<evidence type="ECO:0000313" key="2">
    <source>
        <dbReference type="Proteomes" id="UP000499080"/>
    </source>
</evidence>
<dbReference type="Proteomes" id="UP000499080">
    <property type="component" value="Unassembled WGS sequence"/>
</dbReference>
<organism evidence="1 2">
    <name type="scientific">Araneus ventricosus</name>
    <name type="common">Orbweaver spider</name>
    <name type="synonym">Epeira ventricosa</name>
    <dbReference type="NCBI Taxonomy" id="182803"/>
    <lineage>
        <taxon>Eukaryota</taxon>
        <taxon>Metazoa</taxon>
        <taxon>Ecdysozoa</taxon>
        <taxon>Arthropoda</taxon>
        <taxon>Chelicerata</taxon>
        <taxon>Arachnida</taxon>
        <taxon>Araneae</taxon>
        <taxon>Araneomorphae</taxon>
        <taxon>Entelegynae</taxon>
        <taxon>Araneoidea</taxon>
        <taxon>Araneidae</taxon>
        <taxon>Araneus</taxon>
    </lineage>
</organism>